<name>A0A4V2UMY5_9PROT</name>
<sequence length="68" mass="7876">MNGTEFIKRAKRYAKNTGRDFRFEPAHGKGSHGRLYVGANYTTVKRSEIPNGLFNAMLKQLKIRKEEF</sequence>
<accession>A0A4V2UMY5</accession>
<comment type="caution">
    <text evidence="1">The sequence shown here is derived from an EMBL/GenBank/DDBJ whole genome shotgun (WGS) entry which is preliminary data.</text>
</comment>
<protein>
    <recommendedName>
        <fullName evidence="3">HicA-like toxin of HicAB toxin-antitoxin system</fullName>
    </recommendedName>
</protein>
<organism evidence="1 2">
    <name type="scientific">Varunaivibrio sulfuroxidans</name>
    <dbReference type="NCBI Taxonomy" id="1773489"/>
    <lineage>
        <taxon>Bacteria</taxon>
        <taxon>Pseudomonadati</taxon>
        <taxon>Pseudomonadota</taxon>
        <taxon>Alphaproteobacteria</taxon>
        <taxon>Rhodospirillales</taxon>
        <taxon>Magnetovibrionaceae</taxon>
        <taxon>Varunaivibrio</taxon>
    </lineage>
</organism>
<proteinExistence type="predicted"/>
<dbReference type="EMBL" id="SLZW01000014">
    <property type="protein sequence ID" value="TCS59971.1"/>
    <property type="molecule type" value="Genomic_DNA"/>
</dbReference>
<keyword evidence="2" id="KW-1185">Reference proteome</keyword>
<evidence type="ECO:0000313" key="1">
    <source>
        <dbReference type="EMBL" id="TCS59971.1"/>
    </source>
</evidence>
<evidence type="ECO:0000313" key="2">
    <source>
        <dbReference type="Proteomes" id="UP000295304"/>
    </source>
</evidence>
<dbReference type="AlphaFoldDB" id="A0A4V2UMY5"/>
<dbReference type="InterPro" id="IPR038570">
    <property type="entry name" value="HicA_sf"/>
</dbReference>
<gene>
    <name evidence="1" type="ORF">EDD55_11422</name>
</gene>
<dbReference type="Gene3D" id="3.30.920.30">
    <property type="entry name" value="Hypothetical protein"/>
    <property type="match status" value="1"/>
</dbReference>
<dbReference type="OrthoDB" id="426853at2"/>
<evidence type="ECO:0008006" key="3">
    <source>
        <dbReference type="Google" id="ProtNLM"/>
    </source>
</evidence>
<dbReference type="Proteomes" id="UP000295304">
    <property type="component" value="Unassembled WGS sequence"/>
</dbReference>
<reference evidence="1 2" key="1">
    <citation type="submission" date="2019-03" db="EMBL/GenBank/DDBJ databases">
        <title>Genomic Encyclopedia of Type Strains, Phase IV (KMG-IV): sequencing the most valuable type-strain genomes for metagenomic binning, comparative biology and taxonomic classification.</title>
        <authorList>
            <person name="Goeker M."/>
        </authorList>
    </citation>
    <scope>NUCLEOTIDE SEQUENCE [LARGE SCALE GENOMIC DNA]</scope>
    <source>
        <strain evidence="1 2">DSM 101688</strain>
    </source>
</reference>